<name>W7DWV0_9LIST</name>
<keyword evidence="2" id="KW-0804">Transcription</keyword>
<dbReference type="EMBL" id="AODM01000041">
    <property type="protein sequence ID" value="EUJ52728.1"/>
    <property type="molecule type" value="Genomic_DNA"/>
</dbReference>
<reference evidence="5 6" key="1">
    <citation type="submission" date="2012-12" db="EMBL/GenBank/DDBJ databases">
        <title>Novel taxa of Listeriaceae from agricultural environments in the United States.</title>
        <authorList>
            <person name="den Bakker H.C."/>
            <person name="Allred A."/>
            <person name="Warchocki S."/>
            <person name="Wright E.M."/>
            <person name="Burrell A."/>
            <person name="Nightingale K.K."/>
            <person name="Kephart D."/>
            <person name="Wiedmann M."/>
        </authorList>
    </citation>
    <scope>NUCLEOTIDE SEQUENCE [LARGE SCALE GENOMIC DNA]</scope>
    <source>
        <strain evidence="5 6">FSL S10-1203</strain>
    </source>
</reference>
<protein>
    <submittedName>
        <fullName evidence="5">Uncharacterized protein</fullName>
    </submittedName>
</protein>
<dbReference type="Pfam" id="PF05043">
    <property type="entry name" value="Mga"/>
    <property type="match status" value="1"/>
</dbReference>
<accession>W7DWV0</accession>
<dbReference type="InterPro" id="IPR007737">
    <property type="entry name" value="Mga_HTH"/>
</dbReference>
<dbReference type="Proteomes" id="UP000019241">
    <property type="component" value="Unassembled WGS sequence"/>
</dbReference>
<evidence type="ECO:0000259" key="4">
    <source>
        <dbReference type="Pfam" id="PF08280"/>
    </source>
</evidence>
<organism evidence="5 6">
    <name type="scientific">Listeria fleischmannii FSL S10-1203</name>
    <dbReference type="NCBI Taxonomy" id="1265822"/>
    <lineage>
        <taxon>Bacteria</taxon>
        <taxon>Bacillati</taxon>
        <taxon>Bacillota</taxon>
        <taxon>Bacilli</taxon>
        <taxon>Bacillales</taxon>
        <taxon>Listeriaceae</taxon>
        <taxon>Listeria</taxon>
    </lineage>
</organism>
<dbReference type="SUPFAM" id="SSF46785">
    <property type="entry name" value="Winged helix' DNA-binding domain"/>
    <property type="match status" value="1"/>
</dbReference>
<dbReference type="InterPro" id="IPR013199">
    <property type="entry name" value="HTH_Mga_DNA-bd_dom"/>
</dbReference>
<gene>
    <name evidence="5" type="ORF">MCOL2_12594</name>
</gene>
<dbReference type="InterPro" id="IPR050661">
    <property type="entry name" value="BglG_antiterminators"/>
</dbReference>
<evidence type="ECO:0000256" key="1">
    <source>
        <dbReference type="ARBA" id="ARBA00023015"/>
    </source>
</evidence>
<dbReference type="PANTHER" id="PTHR30185">
    <property type="entry name" value="CRYPTIC BETA-GLUCOSIDE BGL OPERON ANTITERMINATOR"/>
    <property type="match status" value="1"/>
</dbReference>
<dbReference type="AlphaFoldDB" id="W7DWV0"/>
<keyword evidence="1" id="KW-0805">Transcription regulation</keyword>
<evidence type="ECO:0000256" key="2">
    <source>
        <dbReference type="ARBA" id="ARBA00023163"/>
    </source>
</evidence>
<dbReference type="RefSeq" id="WP_254260062.1">
    <property type="nucleotide sequence ID" value="NZ_AODM01000041.1"/>
</dbReference>
<dbReference type="InterPro" id="IPR036390">
    <property type="entry name" value="WH_DNA-bd_sf"/>
</dbReference>
<dbReference type="InterPro" id="IPR036388">
    <property type="entry name" value="WH-like_DNA-bd_sf"/>
</dbReference>
<evidence type="ECO:0000259" key="3">
    <source>
        <dbReference type="Pfam" id="PF05043"/>
    </source>
</evidence>
<dbReference type="PATRIC" id="fig|1265822.4.peg.2557"/>
<sequence length="138" mass="16028">MDKLHFDLIVNKQLKRQIQILTLLSNQKAPMKLEQISNELNTSARTTAEDLKQLQYILPENCMIKGINNVGYLLEWDASVNINQVVSKIAEKSHLYVIIDGLFNDKIQSVQDWAEELFISEKTLVRYLKNFKTNFKTV</sequence>
<evidence type="ECO:0000313" key="5">
    <source>
        <dbReference type="EMBL" id="EUJ52728.1"/>
    </source>
</evidence>
<dbReference type="Pfam" id="PF08280">
    <property type="entry name" value="HTH_Mga"/>
    <property type="match status" value="1"/>
</dbReference>
<feature type="domain" description="Mga helix-turn-helix" evidence="3">
    <location>
        <begin position="81"/>
        <end position="133"/>
    </location>
</feature>
<evidence type="ECO:0000313" key="6">
    <source>
        <dbReference type="Proteomes" id="UP000019241"/>
    </source>
</evidence>
<comment type="caution">
    <text evidence="5">The sequence shown here is derived from an EMBL/GenBank/DDBJ whole genome shotgun (WGS) entry which is preliminary data.</text>
</comment>
<proteinExistence type="predicted"/>
<dbReference type="PANTHER" id="PTHR30185:SF15">
    <property type="entry name" value="CRYPTIC BETA-GLUCOSIDE BGL OPERON ANTITERMINATOR"/>
    <property type="match status" value="1"/>
</dbReference>
<feature type="domain" description="M protein trans-acting positive regulator (MGA) HTH" evidence="4">
    <location>
        <begin position="12"/>
        <end position="64"/>
    </location>
</feature>
<dbReference type="Gene3D" id="1.10.10.10">
    <property type="entry name" value="Winged helix-like DNA-binding domain superfamily/Winged helix DNA-binding domain"/>
    <property type="match status" value="1"/>
</dbReference>